<accession>A0A4Y7SB67</accession>
<evidence type="ECO:0000313" key="3">
    <source>
        <dbReference type="Proteomes" id="UP000298030"/>
    </source>
</evidence>
<sequence length="200" mass="21823">MSFDGKPISPSNLVSVPDNHYVIDVPDLYDIIDVDKELVSGTDDIMAGRIQGLDLMTKQSGPDGWIQASMGESSSWRQSSGSMLDQDQAGGWTEPGWARLDTSSGGWVHVTEVVQSQTGKVDKFDDPPITDPETMPNSRSHPGEFMGGIWADSYKRLGRKVGFCILGVRFFANFVKFGGKIMKNSAIASFSNDASVPKVW</sequence>
<proteinExistence type="predicted"/>
<dbReference type="AlphaFoldDB" id="A0A4Y7SB67"/>
<dbReference type="EMBL" id="QPFP01000254">
    <property type="protein sequence ID" value="TEB18431.1"/>
    <property type="molecule type" value="Genomic_DNA"/>
</dbReference>
<organism evidence="2 3">
    <name type="scientific">Coprinellus micaceus</name>
    <name type="common">Glistening ink-cap mushroom</name>
    <name type="synonym">Coprinus micaceus</name>
    <dbReference type="NCBI Taxonomy" id="71717"/>
    <lineage>
        <taxon>Eukaryota</taxon>
        <taxon>Fungi</taxon>
        <taxon>Dikarya</taxon>
        <taxon>Basidiomycota</taxon>
        <taxon>Agaricomycotina</taxon>
        <taxon>Agaricomycetes</taxon>
        <taxon>Agaricomycetidae</taxon>
        <taxon>Agaricales</taxon>
        <taxon>Agaricineae</taxon>
        <taxon>Psathyrellaceae</taxon>
        <taxon>Coprinellus</taxon>
    </lineage>
</organism>
<protein>
    <submittedName>
        <fullName evidence="2">Uncharacterized protein</fullName>
    </submittedName>
</protein>
<keyword evidence="3" id="KW-1185">Reference proteome</keyword>
<gene>
    <name evidence="2" type="ORF">FA13DRAFT_1719926</name>
</gene>
<evidence type="ECO:0000256" key="1">
    <source>
        <dbReference type="SAM" id="MobiDB-lite"/>
    </source>
</evidence>
<name>A0A4Y7SB67_COPMI</name>
<comment type="caution">
    <text evidence="2">The sequence shown here is derived from an EMBL/GenBank/DDBJ whole genome shotgun (WGS) entry which is preliminary data.</text>
</comment>
<reference evidence="2 3" key="1">
    <citation type="journal article" date="2019" name="Nat. Ecol. Evol.">
        <title>Megaphylogeny resolves global patterns of mushroom evolution.</title>
        <authorList>
            <person name="Varga T."/>
            <person name="Krizsan K."/>
            <person name="Foldi C."/>
            <person name="Dima B."/>
            <person name="Sanchez-Garcia M."/>
            <person name="Sanchez-Ramirez S."/>
            <person name="Szollosi G.J."/>
            <person name="Szarkandi J.G."/>
            <person name="Papp V."/>
            <person name="Albert L."/>
            <person name="Andreopoulos W."/>
            <person name="Angelini C."/>
            <person name="Antonin V."/>
            <person name="Barry K.W."/>
            <person name="Bougher N.L."/>
            <person name="Buchanan P."/>
            <person name="Buyck B."/>
            <person name="Bense V."/>
            <person name="Catcheside P."/>
            <person name="Chovatia M."/>
            <person name="Cooper J."/>
            <person name="Damon W."/>
            <person name="Desjardin D."/>
            <person name="Finy P."/>
            <person name="Geml J."/>
            <person name="Haridas S."/>
            <person name="Hughes K."/>
            <person name="Justo A."/>
            <person name="Karasinski D."/>
            <person name="Kautmanova I."/>
            <person name="Kiss B."/>
            <person name="Kocsube S."/>
            <person name="Kotiranta H."/>
            <person name="LaButti K.M."/>
            <person name="Lechner B.E."/>
            <person name="Liimatainen K."/>
            <person name="Lipzen A."/>
            <person name="Lukacs Z."/>
            <person name="Mihaltcheva S."/>
            <person name="Morgado L.N."/>
            <person name="Niskanen T."/>
            <person name="Noordeloos M.E."/>
            <person name="Ohm R.A."/>
            <person name="Ortiz-Santana B."/>
            <person name="Ovrebo C."/>
            <person name="Racz N."/>
            <person name="Riley R."/>
            <person name="Savchenko A."/>
            <person name="Shiryaev A."/>
            <person name="Soop K."/>
            <person name="Spirin V."/>
            <person name="Szebenyi C."/>
            <person name="Tomsovsky M."/>
            <person name="Tulloss R.E."/>
            <person name="Uehling J."/>
            <person name="Grigoriev I.V."/>
            <person name="Vagvolgyi C."/>
            <person name="Papp T."/>
            <person name="Martin F.M."/>
            <person name="Miettinen O."/>
            <person name="Hibbett D.S."/>
            <person name="Nagy L.G."/>
        </authorList>
    </citation>
    <scope>NUCLEOTIDE SEQUENCE [LARGE SCALE GENOMIC DNA]</scope>
    <source>
        <strain evidence="2 3">FP101781</strain>
    </source>
</reference>
<dbReference type="Proteomes" id="UP000298030">
    <property type="component" value="Unassembled WGS sequence"/>
</dbReference>
<feature type="region of interest" description="Disordered" evidence="1">
    <location>
        <begin position="120"/>
        <end position="141"/>
    </location>
</feature>
<evidence type="ECO:0000313" key="2">
    <source>
        <dbReference type="EMBL" id="TEB18431.1"/>
    </source>
</evidence>